<dbReference type="GO" id="GO:0003677">
    <property type="term" value="F:DNA binding"/>
    <property type="evidence" value="ECO:0007669"/>
    <property type="project" value="UniProtKB-KW"/>
</dbReference>
<dbReference type="GO" id="GO:0006297">
    <property type="term" value="P:nucleotide-excision repair, DNA gap filling"/>
    <property type="evidence" value="ECO:0007669"/>
    <property type="project" value="TreeGrafter"/>
</dbReference>
<dbReference type="GO" id="GO:0045004">
    <property type="term" value="P:DNA replication proofreading"/>
    <property type="evidence" value="ECO:0007669"/>
    <property type="project" value="TreeGrafter"/>
</dbReference>
<evidence type="ECO:0000259" key="7">
    <source>
        <dbReference type="Pfam" id="PF22912"/>
    </source>
</evidence>
<feature type="domain" description="DNA polymerase-epsilon zinc finger" evidence="7">
    <location>
        <begin position="146"/>
        <end position="203"/>
    </location>
</feature>
<comment type="catalytic activity">
    <reaction evidence="6">
        <text>DNA(n) + a 2'-deoxyribonucleoside 5'-triphosphate = DNA(n+1) + diphosphate</text>
        <dbReference type="Rhea" id="RHEA:22508"/>
        <dbReference type="Rhea" id="RHEA-COMP:17339"/>
        <dbReference type="Rhea" id="RHEA-COMP:17340"/>
        <dbReference type="ChEBI" id="CHEBI:33019"/>
        <dbReference type="ChEBI" id="CHEBI:61560"/>
        <dbReference type="ChEBI" id="CHEBI:173112"/>
        <dbReference type="EC" id="2.7.7.7"/>
    </reaction>
</comment>
<comment type="caution">
    <text evidence="8">The sequence shown here is derived from an EMBL/GenBank/DDBJ whole genome shotgun (WGS) entry which is preliminary data.</text>
</comment>
<dbReference type="GO" id="GO:0051539">
    <property type="term" value="F:4 iron, 4 sulfur cluster binding"/>
    <property type="evidence" value="ECO:0007669"/>
    <property type="project" value="UniProtKB-KW"/>
</dbReference>
<keyword evidence="5 6" id="KW-0238">DNA-binding</keyword>
<evidence type="ECO:0000313" key="8">
    <source>
        <dbReference type="EMBL" id="KAF7143278.1"/>
    </source>
</evidence>
<keyword evidence="6" id="KW-0539">Nucleus</keyword>
<reference evidence="8" key="1">
    <citation type="submission" date="2019-11" db="EMBL/GenBank/DDBJ databases">
        <authorList>
            <person name="Liu Y."/>
            <person name="Hou J."/>
            <person name="Li T.-Q."/>
            <person name="Guan C.-H."/>
            <person name="Wu X."/>
            <person name="Wu H.-Z."/>
            <person name="Ling F."/>
            <person name="Zhang R."/>
            <person name="Shi X.-G."/>
            <person name="Ren J.-P."/>
            <person name="Chen E.-F."/>
            <person name="Sun J.-M."/>
        </authorList>
    </citation>
    <scope>NUCLEOTIDE SEQUENCE</scope>
    <source>
        <strain evidence="8">Adult_tree_wgs_1</strain>
        <tissue evidence="8">Leaves</tissue>
    </source>
</reference>
<dbReference type="Pfam" id="PF23250">
    <property type="entry name" value="zf_DPOE_2"/>
    <property type="match status" value="1"/>
</dbReference>
<dbReference type="PANTHER" id="PTHR10670:SF0">
    <property type="entry name" value="DNA POLYMERASE EPSILON CATALYTIC SUBUNIT A"/>
    <property type="match status" value="1"/>
</dbReference>
<keyword evidence="9" id="KW-1185">Reference proteome</keyword>
<dbReference type="InterPro" id="IPR029703">
    <property type="entry name" value="POL2"/>
</dbReference>
<accession>A0A834GWQ2</accession>
<dbReference type="Pfam" id="PF22912">
    <property type="entry name" value="zf-DPOE"/>
    <property type="match status" value="1"/>
</dbReference>
<evidence type="ECO:0000256" key="2">
    <source>
        <dbReference type="ARBA" id="ARBA00022695"/>
    </source>
</evidence>
<dbReference type="OrthoDB" id="1721049at2759"/>
<evidence type="ECO:0000256" key="1">
    <source>
        <dbReference type="ARBA" id="ARBA00022679"/>
    </source>
</evidence>
<keyword evidence="6" id="KW-0408">Iron</keyword>
<evidence type="ECO:0000313" key="9">
    <source>
        <dbReference type="Proteomes" id="UP000626092"/>
    </source>
</evidence>
<keyword evidence="4 6" id="KW-0239">DNA-directed DNA polymerase</keyword>
<evidence type="ECO:0000256" key="3">
    <source>
        <dbReference type="ARBA" id="ARBA00022705"/>
    </source>
</evidence>
<proteinExistence type="inferred from homology"/>
<evidence type="ECO:0000256" key="5">
    <source>
        <dbReference type="ARBA" id="ARBA00023125"/>
    </source>
</evidence>
<dbReference type="GO" id="GO:0008622">
    <property type="term" value="C:epsilon DNA polymerase complex"/>
    <property type="evidence" value="ECO:0007669"/>
    <property type="project" value="InterPro"/>
</dbReference>
<keyword evidence="3 6" id="KW-0235">DNA replication</keyword>
<name>A0A834GWQ2_RHOSS</name>
<keyword evidence="6" id="KW-0411">Iron-sulfur</keyword>
<dbReference type="GO" id="GO:0008310">
    <property type="term" value="F:single-stranded DNA 3'-5' DNA exonuclease activity"/>
    <property type="evidence" value="ECO:0007669"/>
    <property type="project" value="TreeGrafter"/>
</dbReference>
<dbReference type="GO" id="GO:0006272">
    <property type="term" value="P:leading strand elongation"/>
    <property type="evidence" value="ECO:0007669"/>
    <property type="project" value="TreeGrafter"/>
</dbReference>
<dbReference type="GO" id="GO:0008270">
    <property type="term" value="F:zinc ion binding"/>
    <property type="evidence" value="ECO:0007669"/>
    <property type="project" value="UniProtKB-KW"/>
</dbReference>
<keyword evidence="1 6" id="KW-0808">Transferase</keyword>
<keyword evidence="6" id="KW-0004">4Fe-4S</keyword>
<dbReference type="EC" id="2.7.7.7" evidence="6"/>
<keyword evidence="6" id="KW-0862">Zinc</keyword>
<sequence>MTEYLREQISSYFADKLLRIVRDAIHHMKGMNNPSADQHMSYGHPLVSNIHMGDPALEFIKHVCAVLALDQNVQHDILVGLVSSILASYAFICYCNDYRDLDLWHDKAFWAHEWRCGVPQCGQPYDREAMENVLLQIVRQRECLYQLQDVVCLKCIQVKAAHLSVVCACAGSFRCKEDVPEFHNKMQVFLNIAIHQRFQLLQERTSWILEMK</sequence>
<dbReference type="PANTHER" id="PTHR10670">
    <property type="entry name" value="DNA POLYMERASE EPSILON CATALYTIC SUBUNIT A"/>
    <property type="match status" value="1"/>
</dbReference>
<comment type="subcellular location">
    <subcellularLocation>
        <location evidence="6">Nucleus</location>
    </subcellularLocation>
</comment>
<protein>
    <recommendedName>
        <fullName evidence="6">DNA polymerase epsilon catalytic subunit</fullName>
        <ecNumber evidence="6">2.7.7.7</ecNumber>
    </recommendedName>
</protein>
<comment type="similarity">
    <text evidence="6">Belongs to the DNA polymerase type-B family.</text>
</comment>
<dbReference type="InterPro" id="IPR054475">
    <property type="entry name" value="Znf-DPOE"/>
</dbReference>
<evidence type="ECO:0000256" key="6">
    <source>
        <dbReference type="RuleBase" id="RU365029"/>
    </source>
</evidence>
<evidence type="ECO:0000256" key="4">
    <source>
        <dbReference type="ARBA" id="ARBA00022932"/>
    </source>
</evidence>
<dbReference type="Proteomes" id="UP000626092">
    <property type="component" value="Unassembled WGS sequence"/>
</dbReference>
<dbReference type="GO" id="GO:0000278">
    <property type="term" value="P:mitotic cell cycle"/>
    <property type="evidence" value="ECO:0007669"/>
    <property type="project" value="TreeGrafter"/>
</dbReference>
<dbReference type="AlphaFoldDB" id="A0A834GWQ2"/>
<comment type="cofactor">
    <cofactor evidence="6">
        <name>[4Fe-4S] cluster</name>
        <dbReference type="ChEBI" id="CHEBI:49883"/>
    </cofactor>
</comment>
<dbReference type="GO" id="GO:0006287">
    <property type="term" value="P:base-excision repair, gap-filling"/>
    <property type="evidence" value="ECO:0007669"/>
    <property type="project" value="TreeGrafter"/>
</dbReference>
<gene>
    <name evidence="8" type="ORF">RHSIM_Rhsim05G0032400</name>
</gene>
<keyword evidence="2 6" id="KW-0548">Nucleotidyltransferase</keyword>
<keyword evidence="6" id="KW-0479">Metal-binding</keyword>
<organism evidence="8 9">
    <name type="scientific">Rhododendron simsii</name>
    <name type="common">Sims's rhododendron</name>
    <dbReference type="NCBI Taxonomy" id="118357"/>
    <lineage>
        <taxon>Eukaryota</taxon>
        <taxon>Viridiplantae</taxon>
        <taxon>Streptophyta</taxon>
        <taxon>Embryophyta</taxon>
        <taxon>Tracheophyta</taxon>
        <taxon>Spermatophyta</taxon>
        <taxon>Magnoliopsida</taxon>
        <taxon>eudicotyledons</taxon>
        <taxon>Gunneridae</taxon>
        <taxon>Pentapetalae</taxon>
        <taxon>asterids</taxon>
        <taxon>Ericales</taxon>
        <taxon>Ericaceae</taxon>
        <taxon>Ericoideae</taxon>
        <taxon>Rhodoreae</taxon>
        <taxon>Rhododendron</taxon>
    </lineage>
</organism>
<keyword evidence="6" id="KW-0863">Zinc-finger</keyword>
<comment type="function">
    <text evidence="6">DNA polymerase II participates in chromosomal DNA replication.</text>
</comment>
<dbReference type="EMBL" id="WJXA01000005">
    <property type="protein sequence ID" value="KAF7143278.1"/>
    <property type="molecule type" value="Genomic_DNA"/>
</dbReference>
<dbReference type="GO" id="GO:0003887">
    <property type="term" value="F:DNA-directed DNA polymerase activity"/>
    <property type="evidence" value="ECO:0007669"/>
    <property type="project" value="UniProtKB-KW"/>
</dbReference>